<dbReference type="AlphaFoldDB" id="X0XZ47"/>
<name>X0XZ47_9ZZZZ</name>
<proteinExistence type="predicted"/>
<sequence>MKSNTLENAGDGIGTSPEEKADLPPHVEGPFLRIEGVCTRRPEKPGECVEWGLAFHVLFPDEFRPYREVRADIIRADTGETVDAYHEEYLPGRCIGDKFFYNERFLCDNEFPFVYAIDHLDDGLYRAEARLLDEHGNTCFRDALDFRKGPWPTLKRRIKLSE</sequence>
<gene>
    <name evidence="2" type="ORF">S01H1_64519</name>
</gene>
<feature type="non-terminal residue" evidence="2">
    <location>
        <position position="162"/>
    </location>
</feature>
<organism evidence="2">
    <name type="scientific">marine sediment metagenome</name>
    <dbReference type="NCBI Taxonomy" id="412755"/>
    <lineage>
        <taxon>unclassified sequences</taxon>
        <taxon>metagenomes</taxon>
        <taxon>ecological metagenomes</taxon>
    </lineage>
</organism>
<evidence type="ECO:0000256" key="1">
    <source>
        <dbReference type="SAM" id="MobiDB-lite"/>
    </source>
</evidence>
<comment type="caution">
    <text evidence="2">The sequence shown here is derived from an EMBL/GenBank/DDBJ whole genome shotgun (WGS) entry which is preliminary data.</text>
</comment>
<dbReference type="EMBL" id="BARS01042534">
    <property type="protein sequence ID" value="GAG29961.1"/>
    <property type="molecule type" value="Genomic_DNA"/>
</dbReference>
<protein>
    <submittedName>
        <fullName evidence="2">Uncharacterized protein</fullName>
    </submittedName>
</protein>
<feature type="region of interest" description="Disordered" evidence="1">
    <location>
        <begin position="1"/>
        <end position="26"/>
    </location>
</feature>
<reference evidence="2" key="1">
    <citation type="journal article" date="2014" name="Front. Microbiol.">
        <title>High frequency of phylogenetically diverse reductive dehalogenase-homologous genes in deep subseafloor sedimentary metagenomes.</title>
        <authorList>
            <person name="Kawai M."/>
            <person name="Futagami T."/>
            <person name="Toyoda A."/>
            <person name="Takaki Y."/>
            <person name="Nishi S."/>
            <person name="Hori S."/>
            <person name="Arai W."/>
            <person name="Tsubouchi T."/>
            <person name="Morono Y."/>
            <person name="Uchiyama I."/>
            <person name="Ito T."/>
            <person name="Fujiyama A."/>
            <person name="Inagaki F."/>
            <person name="Takami H."/>
        </authorList>
    </citation>
    <scope>NUCLEOTIDE SEQUENCE</scope>
    <source>
        <strain evidence="2">Expedition CK06-06</strain>
    </source>
</reference>
<evidence type="ECO:0000313" key="2">
    <source>
        <dbReference type="EMBL" id="GAG29961.1"/>
    </source>
</evidence>
<accession>X0XZ47</accession>